<dbReference type="EMBL" id="MUGW01000014">
    <property type="protein sequence ID" value="OXA93392.1"/>
    <property type="molecule type" value="Genomic_DNA"/>
</dbReference>
<evidence type="ECO:0000313" key="1">
    <source>
        <dbReference type="EMBL" id="OXA93392.1"/>
    </source>
</evidence>
<name>A0A226HGW4_9FLAO</name>
<proteinExistence type="predicted"/>
<comment type="caution">
    <text evidence="1">The sequence shown here is derived from an EMBL/GenBank/DDBJ whole genome shotgun (WGS) entry which is preliminary data.</text>
</comment>
<evidence type="ECO:0000313" key="2">
    <source>
        <dbReference type="Proteomes" id="UP000198345"/>
    </source>
</evidence>
<reference evidence="1 2" key="1">
    <citation type="submission" date="2016-11" db="EMBL/GenBank/DDBJ databases">
        <title>Whole genomes of Flavobacteriaceae.</title>
        <authorList>
            <person name="Stine C."/>
            <person name="Li C."/>
            <person name="Tadesse D."/>
        </authorList>
    </citation>
    <scope>NUCLEOTIDE SEQUENCE [LARGE SCALE GENOMIC DNA]</scope>
    <source>
        <strain evidence="1 2">DSM 18292</strain>
    </source>
</reference>
<evidence type="ECO:0008006" key="3">
    <source>
        <dbReference type="Google" id="ProtNLM"/>
    </source>
</evidence>
<dbReference type="AlphaFoldDB" id="A0A226HGW4"/>
<accession>A0A226HGW4</accession>
<sequence>MINKETFLFLQDLNLNNNKPWMAENKARYNTVKENIKIVTSFFEASKPLVDFLNRGIEFES</sequence>
<gene>
    <name evidence="1" type="ORF">B0A66_06855</name>
</gene>
<dbReference type="RefSeq" id="WP_089049110.1">
    <property type="nucleotide sequence ID" value="NZ_FXTV01000020.1"/>
</dbReference>
<dbReference type="InterPro" id="IPR012808">
    <property type="entry name" value="CHP02453"/>
</dbReference>
<dbReference type="Pfam" id="PF09365">
    <property type="entry name" value="DUF2461"/>
    <property type="match status" value="1"/>
</dbReference>
<dbReference type="Proteomes" id="UP000198345">
    <property type="component" value="Unassembled WGS sequence"/>
</dbReference>
<protein>
    <recommendedName>
        <fullName evidence="3">TIGR02453 family protein</fullName>
    </recommendedName>
</protein>
<keyword evidence="2" id="KW-1185">Reference proteome</keyword>
<organism evidence="1 2">
    <name type="scientific">Flavobacterium hercynium</name>
    <dbReference type="NCBI Taxonomy" id="387094"/>
    <lineage>
        <taxon>Bacteria</taxon>
        <taxon>Pseudomonadati</taxon>
        <taxon>Bacteroidota</taxon>
        <taxon>Flavobacteriia</taxon>
        <taxon>Flavobacteriales</taxon>
        <taxon>Flavobacteriaceae</taxon>
        <taxon>Flavobacterium</taxon>
    </lineage>
</organism>